<dbReference type="Gene3D" id="3.40.50.280">
    <property type="entry name" value="Cobalamin-binding domain"/>
    <property type="match status" value="1"/>
</dbReference>
<evidence type="ECO:0000313" key="2">
    <source>
        <dbReference type="EMBL" id="MDQ0443725.1"/>
    </source>
</evidence>
<dbReference type="PROSITE" id="PS51332">
    <property type="entry name" value="B12_BINDING"/>
    <property type="match status" value="1"/>
</dbReference>
<feature type="domain" description="B12-binding" evidence="1">
    <location>
        <begin position="46"/>
        <end position="170"/>
    </location>
</feature>
<evidence type="ECO:0000259" key="1">
    <source>
        <dbReference type="PROSITE" id="PS51332"/>
    </source>
</evidence>
<protein>
    <submittedName>
        <fullName evidence="2">Methylmalonyl-CoA mutase cobalamin-binding subunit</fullName>
    </submittedName>
</protein>
<dbReference type="SUPFAM" id="SSF52242">
    <property type="entry name" value="Cobalamin (vitamin B12)-binding domain"/>
    <property type="match status" value="1"/>
</dbReference>
<accession>A0ABU0HPS3</accession>
<comment type="caution">
    <text evidence="2">The sequence shown here is derived from an EMBL/GenBank/DDBJ whole genome shotgun (WGS) entry which is preliminary data.</text>
</comment>
<evidence type="ECO:0000313" key="3">
    <source>
        <dbReference type="Proteomes" id="UP001236369"/>
    </source>
</evidence>
<dbReference type="Proteomes" id="UP001236369">
    <property type="component" value="Unassembled WGS sequence"/>
</dbReference>
<dbReference type="InterPro" id="IPR036724">
    <property type="entry name" value="Cobalamin-bd_sf"/>
</dbReference>
<organism evidence="2 3">
    <name type="scientific">Methylobacterium persicinum</name>
    <dbReference type="NCBI Taxonomy" id="374426"/>
    <lineage>
        <taxon>Bacteria</taxon>
        <taxon>Pseudomonadati</taxon>
        <taxon>Pseudomonadota</taxon>
        <taxon>Alphaproteobacteria</taxon>
        <taxon>Hyphomicrobiales</taxon>
        <taxon>Methylobacteriaceae</taxon>
        <taxon>Methylobacterium</taxon>
    </lineage>
</organism>
<dbReference type="Pfam" id="PF02310">
    <property type="entry name" value="B12-binding"/>
    <property type="match status" value="1"/>
</dbReference>
<keyword evidence="3" id="KW-1185">Reference proteome</keyword>
<dbReference type="InterPro" id="IPR006158">
    <property type="entry name" value="Cobalamin-bd"/>
</dbReference>
<name>A0ABU0HPS3_9HYPH</name>
<reference evidence="2 3" key="1">
    <citation type="submission" date="2023-07" db="EMBL/GenBank/DDBJ databases">
        <title>Genomic Encyclopedia of Type Strains, Phase IV (KMG-IV): sequencing the most valuable type-strain genomes for metagenomic binning, comparative biology and taxonomic classification.</title>
        <authorList>
            <person name="Goeker M."/>
        </authorList>
    </citation>
    <scope>NUCLEOTIDE SEQUENCE [LARGE SCALE GENOMIC DNA]</scope>
    <source>
        <strain evidence="2 3">DSM 19562</strain>
    </source>
</reference>
<dbReference type="RefSeq" id="WP_238252440.1">
    <property type="nucleotide sequence ID" value="NZ_BPQX01000055.1"/>
</dbReference>
<gene>
    <name evidence="2" type="ORF">QO016_003230</name>
</gene>
<proteinExistence type="predicted"/>
<dbReference type="EMBL" id="JAUSVV010000007">
    <property type="protein sequence ID" value="MDQ0443725.1"/>
    <property type="molecule type" value="Genomic_DNA"/>
</dbReference>
<sequence length="170" mass="17685">MARDLGVMWEEDLCDFLDVTEGMGRLQSVLHEAIGPQVGHGQARPGCRILLAAAPGETHTHGLQHVGGLLRDAGCETAFVEGNGPDPLAALIGALETGWYDALGLSLACDVHSSALRRAMPALRRASRNPTLRVVVGGALVARGGAEPDLWGADACLTDPALLTPVHSAV</sequence>